<evidence type="ECO:0000313" key="2">
    <source>
        <dbReference type="EMBL" id="PQM26085.1"/>
    </source>
</evidence>
<feature type="region of interest" description="Disordered" evidence="1">
    <location>
        <begin position="42"/>
        <end position="61"/>
    </location>
</feature>
<proteinExistence type="predicted"/>
<dbReference type="Proteomes" id="UP000238954">
    <property type="component" value="Chromosome"/>
</dbReference>
<comment type="caution">
    <text evidence="2">The sequence shown here is derived from an EMBL/GenBank/DDBJ whole genome shotgun (WGS) entry which is preliminary data.</text>
</comment>
<gene>
    <name evidence="2" type="ORF">CVO77_13405</name>
</gene>
<protein>
    <submittedName>
        <fullName evidence="2">Uncharacterized protein</fullName>
    </submittedName>
</protein>
<name>A0A2S8B0Z9_9SPHN</name>
<keyword evidence="3" id="KW-1185">Reference proteome</keyword>
<organism evidence="2 3">
    <name type="scientific">Sphingopyxis lindanitolerans</name>
    <dbReference type="NCBI Taxonomy" id="2054227"/>
    <lineage>
        <taxon>Bacteria</taxon>
        <taxon>Pseudomonadati</taxon>
        <taxon>Pseudomonadota</taxon>
        <taxon>Alphaproteobacteria</taxon>
        <taxon>Sphingomonadales</taxon>
        <taxon>Sphingomonadaceae</taxon>
        <taxon>Sphingopyxis</taxon>
    </lineage>
</organism>
<feature type="compositionally biased region" description="Pro residues" evidence="1">
    <location>
        <begin position="50"/>
        <end position="61"/>
    </location>
</feature>
<dbReference type="AlphaFoldDB" id="A0A2S8B0Z9"/>
<evidence type="ECO:0000313" key="3">
    <source>
        <dbReference type="Proteomes" id="UP000238954"/>
    </source>
</evidence>
<reference evidence="3" key="1">
    <citation type="submission" date="2017-11" db="EMBL/GenBank/DDBJ databases">
        <title>The complete genome sequence of Sphingopyxis pomeranensis sp. nov. strain WS5A3p.</title>
        <authorList>
            <person name="Kaminski M.A."/>
        </authorList>
    </citation>
    <scope>NUCLEOTIDE SEQUENCE [LARGE SCALE GENOMIC DNA]</scope>
    <source>
        <strain evidence="3">WS5A3p</strain>
    </source>
</reference>
<sequence>MSLGGEARAKPTSLPPFVSSEVETPIGRACLHGVSTSLDTNGIKGAIPLAPRPPAPRPSVP</sequence>
<evidence type="ECO:0000256" key="1">
    <source>
        <dbReference type="SAM" id="MobiDB-lite"/>
    </source>
</evidence>
<accession>A0A2S8B0Z9</accession>
<dbReference type="EMBL" id="PHFW01000003">
    <property type="protein sequence ID" value="PQM26085.1"/>
    <property type="molecule type" value="Genomic_DNA"/>
</dbReference>